<dbReference type="InterPro" id="IPR036866">
    <property type="entry name" value="RibonucZ/Hydroxyglut_hydro"/>
</dbReference>
<dbReference type="CDD" id="cd07731">
    <property type="entry name" value="ComA-like_MBL-fold"/>
    <property type="match status" value="1"/>
</dbReference>
<gene>
    <name evidence="2" type="ORF">CCAX7_38950</name>
</gene>
<dbReference type="SMART" id="SM00849">
    <property type="entry name" value="Lactamase_B"/>
    <property type="match status" value="1"/>
</dbReference>
<dbReference type="EMBL" id="AP025739">
    <property type="protein sequence ID" value="BDI31844.1"/>
    <property type="molecule type" value="Genomic_DNA"/>
</dbReference>
<dbReference type="SUPFAM" id="SSF56281">
    <property type="entry name" value="Metallo-hydrolase/oxidoreductase"/>
    <property type="match status" value="1"/>
</dbReference>
<dbReference type="InterPro" id="IPR052159">
    <property type="entry name" value="Competence_DNA_uptake"/>
</dbReference>
<dbReference type="Gene3D" id="3.40.10.10">
    <property type="entry name" value="DNA Methylphosphotriester Repair Domain"/>
    <property type="match status" value="1"/>
</dbReference>
<protein>
    <submittedName>
        <fullName evidence="2">Uncharacterized protein</fullName>
    </submittedName>
</protein>
<dbReference type="InterPro" id="IPR001279">
    <property type="entry name" value="Metallo-B-lactamas"/>
</dbReference>
<dbReference type="AlphaFoldDB" id="A0A402D3V6"/>
<organism evidence="2 3">
    <name type="scientific">Capsulimonas corticalis</name>
    <dbReference type="NCBI Taxonomy" id="2219043"/>
    <lineage>
        <taxon>Bacteria</taxon>
        <taxon>Bacillati</taxon>
        <taxon>Armatimonadota</taxon>
        <taxon>Armatimonadia</taxon>
        <taxon>Capsulimonadales</taxon>
        <taxon>Capsulimonadaceae</taxon>
        <taxon>Capsulimonas</taxon>
    </lineage>
</organism>
<dbReference type="Pfam" id="PF00753">
    <property type="entry name" value="Lactamase_B"/>
    <property type="match status" value="1"/>
</dbReference>
<dbReference type="InterPro" id="IPR035681">
    <property type="entry name" value="ComA-like_MBL"/>
</dbReference>
<evidence type="ECO:0000256" key="1">
    <source>
        <dbReference type="SAM" id="MobiDB-lite"/>
    </source>
</evidence>
<reference evidence="2 3" key="1">
    <citation type="journal article" date="2019" name="Int. J. Syst. Evol. Microbiol.">
        <title>Capsulimonas corticalis gen. nov., sp. nov., an aerobic capsulated bacterium, of a novel bacterial order, Capsulimonadales ord. nov., of the class Armatimonadia of the phylum Armatimonadetes.</title>
        <authorList>
            <person name="Li J."/>
            <person name="Kudo C."/>
            <person name="Tonouchi A."/>
        </authorList>
    </citation>
    <scope>NUCLEOTIDE SEQUENCE [LARGE SCALE GENOMIC DNA]</scope>
    <source>
        <strain evidence="2 3">AX-7</strain>
    </source>
</reference>
<feature type="region of interest" description="Disordered" evidence="1">
    <location>
        <begin position="259"/>
        <end position="331"/>
    </location>
</feature>
<dbReference type="Gene3D" id="3.60.15.10">
    <property type="entry name" value="Ribonuclease Z/Hydroxyacylglutathione hydrolase-like"/>
    <property type="match status" value="1"/>
</dbReference>
<feature type="compositionally biased region" description="Low complexity" evidence="1">
    <location>
        <begin position="277"/>
        <end position="301"/>
    </location>
</feature>
<dbReference type="Proteomes" id="UP000287394">
    <property type="component" value="Chromosome"/>
</dbReference>
<accession>A0A402D3V6</accession>
<dbReference type="KEGG" id="ccot:CCAX7_38950"/>
<name>A0A402D3V6_9BACT</name>
<dbReference type="SUPFAM" id="SSF57884">
    <property type="entry name" value="Ada DNA repair protein, N-terminal domain (N-Ada 10)"/>
    <property type="match status" value="1"/>
</dbReference>
<evidence type="ECO:0000313" key="3">
    <source>
        <dbReference type="Proteomes" id="UP000287394"/>
    </source>
</evidence>
<proteinExistence type="predicted"/>
<keyword evidence="3" id="KW-1185">Reference proteome</keyword>
<dbReference type="PANTHER" id="PTHR30619:SF1">
    <property type="entry name" value="RECOMBINATION PROTEIN 2"/>
    <property type="match status" value="1"/>
</dbReference>
<dbReference type="InterPro" id="IPR035451">
    <property type="entry name" value="Ada-like_dom_sf"/>
</dbReference>
<evidence type="ECO:0000313" key="2">
    <source>
        <dbReference type="EMBL" id="BDI31844.1"/>
    </source>
</evidence>
<dbReference type="PANTHER" id="PTHR30619">
    <property type="entry name" value="DNA INTERNALIZATION/COMPETENCE PROTEIN COMEC/REC2"/>
    <property type="match status" value="1"/>
</dbReference>
<sequence>MTGAGIMTVSYIDIGQGDSELLQTPSGKNILIDSGPPGSRAALMGYLSRRGVTDLDFIIASHPHEDHIGNMPAVLQQFTVHEFLDSGLATASQTQKRMLQEIKAHGVKFTIVSRSLVGTKRDLGDGVTMQFFEPKTPLLTGTSSDPNNNSVVCKVTDGKVRFLFCGDQEETERARLYQDNPDLRAEIYKAAHHGSHNGTDDAFMARVQPKDAIISCGVGNSYGHPHKEALMALAKSGAKVWRTDQQGTIVVTTDGKTYHVTPLGKSADAPAPGKGQSRGPRAAAPSSGAGAAPTPAAAAAGNGTESGQIVGNKRSHIYHLSSDSGNLPSAKNRIYFGSAAEAEAAGYRAARSTQ</sequence>